<dbReference type="InterPro" id="IPR051449">
    <property type="entry name" value="ABC-2_transporter_component"/>
</dbReference>
<feature type="transmembrane region" description="Helical" evidence="6">
    <location>
        <begin position="285"/>
        <end position="308"/>
    </location>
</feature>
<comment type="caution">
    <text evidence="8">The sequence shown here is derived from an EMBL/GenBank/DDBJ whole genome shotgun (WGS) entry which is preliminary data.</text>
</comment>
<protein>
    <submittedName>
        <fullName evidence="8">ABC transporter permease</fullName>
    </submittedName>
</protein>
<name>A0A7V4WVL7_CALAY</name>
<dbReference type="InterPro" id="IPR013525">
    <property type="entry name" value="ABC2_TM"/>
</dbReference>
<feature type="transmembrane region" description="Helical" evidence="6">
    <location>
        <begin position="193"/>
        <end position="214"/>
    </location>
</feature>
<dbReference type="Gene3D" id="3.40.190.10">
    <property type="entry name" value="Periplasmic binding protein-like II"/>
    <property type="match status" value="1"/>
</dbReference>
<proteinExistence type="predicted"/>
<evidence type="ECO:0000256" key="3">
    <source>
        <dbReference type="ARBA" id="ARBA00022692"/>
    </source>
</evidence>
<evidence type="ECO:0000256" key="2">
    <source>
        <dbReference type="ARBA" id="ARBA00022475"/>
    </source>
</evidence>
<sequence>MKKIFTLIKREYKEAVFKKSFIILTLLTPLLMIALGVLPSLLIMMETEESFTIHIIDESGLVAARIAEKLDSKLKTGEPKYIVREVKANASSIRDSLTAQKKLISEDKLDALLYVPAAIADTGKIEFYSQNVANLSLNREIKDAVNNIISTYRIHQSGLDPSLIAKLTKPVQMKTIKLTKEGKETESGFLQEYFSTFVFVLILYMSLILYGTSIMRGIIQEKSNRIIEILLSTANAFQLMAGKILGLGAVGLTQYLIWASVGIVLVLFGGKVLPQTGQFLSLDPVIFIYFVVYYILGYFLFSSLYAAIGAMTNSDQEAQNLSTPVVMVLVVPIIMLGFIVKNPDSALSVFLSLFPLFSPIIMFTRINITQPGFLEILSSIVILILTNLFLIWITSKIYRVGILMYGKRPSLAQVLKWISYK</sequence>
<dbReference type="EMBL" id="DRQG01000071">
    <property type="protein sequence ID" value="HGY55516.1"/>
    <property type="molecule type" value="Genomic_DNA"/>
</dbReference>
<accession>A0A7V4WVL7</accession>
<keyword evidence="3 6" id="KW-0812">Transmembrane</keyword>
<evidence type="ECO:0000256" key="5">
    <source>
        <dbReference type="ARBA" id="ARBA00023136"/>
    </source>
</evidence>
<keyword evidence="2" id="KW-1003">Cell membrane</keyword>
<gene>
    <name evidence="8" type="ORF">ENK44_07445</name>
</gene>
<dbReference type="PANTHER" id="PTHR30294:SF29">
    <property type="entry name" value="MULTIDRUG ABC TRANSPORTER PERMEASE YBHS-RELATED"/>
    <property type="match status" value="1"/>
</dbReference>
<evidence type="ECO:0000313" key="8">
    <source>
        <dbReference type="EMBL" id="HGY55516.1"/>
    </source>
</evidence>
<feature type="transmembrane region" description="Helical" evidence="6">
    <location>
        <begin position="372"/>
        <end position="394"/>
    </location>
</feature>
<dbReference type="PANTHER" id="PTHR30294">
    <property type="entry name" value="MEMBRANE COMPONENT OF ABC TRANSPORTER YHHJ-RELATED"/>
    <property type="match status" value="1"/>
</dbReference>
<keyword evidence="5 6" id="KW-0472">Membrane</keyword>
<feature type="transmembrane region" description="Helical" evidence="6">
    <location>
        <begin position="255"/>
        <end position="273"/>
    </location>
</feature>
<feature type="transmembrane region" description="Helical" evidence="6">
    <location>
        <begin position="21"/>
        <end position="45"/>
    </location>
</feature>
<dbReference type="GO" id="GO:0005886">
    <property type="term" value="C:plasma membrane"/>
    <property type="evidence" value="ECO:0007669"/>
    <property type="project" value="UniProtKB-SubCell"/>
</dbReference>
<reference evidence="8" key="1">
    <citation type="journal article" date="2020" name="mSystems">
        <title>Genome- and Community-Level Interaction Insights into Carbon Utilization and Element Cycling Functions of Hydrothermarchaeota in Hydrothermal Sediment.</title>
        <authorList>
            <person name="Zhou Z."/>
            <person name="Liu Y."/>
            <person name="Xu W."/>
            <person name="Pan J."/>
            <person name="Luo Z.H."/>
            <person name="Li M."/>
        </authorList>
    </citation>
    <scope>NUCLEOTIDE SEQUENCE [LARGE SCALE GENOMIC DNA]</scope>
    <source>
        <strain evidence="8">HyVt-577</strain>
    </source>
</reference>
<dbReference type="Proteomes" id="UP000885779">
    <property type="component" value="Unassembled WGS sequence"/>
</dbReference>
<feature type="domain" description="ABC-2 type transporter transmembrane" evidence="7">
    <location>
        <begin position="19"/>
        <end position="395"/>
    </location>
</feature>
<dbReference type="GO" id="GO:0140359">
    <property type="term" value="F:ABC-type transporter activity"/>
    <property type="evidence" value="ECO:0007669"/>
    <property type="project" value="InterPro"/>
</dbReference>
<evidence type="ECO:0000256" key="4">
    <source>
        <dbReference type="ARBA" id="ARBA00022989"/>
    </source>
</evidence>
<evidence type="ECO:0000256" key="1">
    <source>
        <dbReference type="ARBA" id="ARBA00004651"/>
    </source>
</evidence>
<evidence type="ECO:0000256" key="6">
    <source>
        <dbReference type="SAM" id="Phobius"/>
    </source>
</evidence>
<dbReference type="SUPFAM" id="SSF53850">
    <property type="entry name" value="Periplasmic binding protein-like II"/>
    <property type="match status" value="1"/>
</dbReference>
<evidence type="ECO:0000259" key="7">
    <source>
        <dbReference type="Pfam" id="PF12698"/>
    </source>
</evidence>
<dbReference type="Pfam" id="PF12698">
    <property type="entry name" value="ABC2_membrane_3"/>
    <property type="match status" value="1"/>
</dbReference>
<feature type="transmembrane region" description="Helical" evidence="6">
    <location>
        <begin position="320"/>
        <end position="340"/>
    </location>
</feature>
<keyword evidence="4 6" id="KW-1133">Transmembrane helix</keyword>
<comment type="subcellular location">
    <subcellularLocation>
        <location evidence="1">Cell membrane</location>
        <topology evidence="1">Multi-pass membrane protein</topology>
    </subcellularLocation>
</comment>
<organism evidence="8">
    <name type="scientific">Caldithrix abyssi</name>
    <dbReference type="NCBI Taxonomy" id="187145"/>
    <lineage>
        <taxon>Bacteria</taxon>
        <taxon>Pseudomonadati</taxon>
        <taxon>Calditrichota</taxon>
        <taxon>Calditrichia</taxon>
        <taxon>Calditrichales</taxon>
        <taxon>Calditrichaceae</taxon>
        <taxon>Caldithrix</taxon>
    </lineage>
</organism>
<feature type="transmembrane region" description="Helical" evidence="6">
    <location>
        <begin position="347"/>
        <end position="366"/>
    </location>
</feature>
<dbReference type="AlphaFoldDB" id="A0A7V4WVL7"/>